<keyword evidence="2" id="KW-1133">Transmembrane helix</keyword>
<name>A0A8S1M016_PARPR</name>
<organism evidence="3 4">
    <name type="scientific">Paramecium primaurelia</name>
    <dbReference type="NCBI Taxonomy" id="5886"/>
    <lineage>
        <taxon>Eukaryota</taxon>
        <taxon>Sar</taxon>
        <taxon>Alveolata</taxon>
        <taxon>Ciliophora</taxon>
        <taxon>Intramacronucleata</taxon>
        <taxon>Oligohymenophorea</taxon>
        <taxon>Peniculida</taxon>
        <taxon>Parameciidae</taxon>
        <taxon>Paramecium</taxon>
    </lineage>
</organism>
<keyword evidence="2" id="KW-0812">Transmembrane</keyword>
<evidence type="ECO:0000313" key="3">
    <source>
        <dbReference type="EMBL" id="CAD8072869.1"/>
    </source>
</evidence>
<feature type="transmembrane region" description="Helical" evidence="2">
    <location>
        <begin position="210"/>
        <end position="229"/>
    </location>
</feature>
<keyword evidence="4" id="KW-1185">Reference proteome</keyword>
<protein>
    <recommendedName>
        <fullName evidence="5">Transmembrane protein</fullName>
    </recommendedName>
</protein>
<comment type="caution">
    <text evidence="3">The sequence shown here is derived from an EMBL/GenBank/DDBJ whole genome shotgun (WGS) entry which is preliminary data.</text>
</comment>
<accession>A0A8S1M016</accession>
<evidence type="ECO:0000313" key="4">
    <source>
        <dbReference type="Proteomes" id="UP000688137"/>
    </source>
</evidence>
<dbReference type="AlphaFoldDB" id="A0A8S1M016"/>
<keyword evidence="1" id="KW-0175">Coiled coil</keyword>
<feature type="transmembrane region" description="Helical" evidence="2">
    <location>
        <begin position="132"/>
        <end position="150"/>
    </location>
</feature>
<dbReference type="EMBL" id="CAJJDM010000050">
    <property type="protein sequence ID" value="CAD8072869.1"/>
    <property type="molecule type" value="Genomic_DNA"/>
</dbReference>
<feature type="coiled-coil region" evidence="1">
    <location>
        <begin position="519"/>
        <end position="553"/>
    </location>
</feature>
<proteinExistence type="predicted"/>
<feature type="coiled-coil region" evidence="1">
    <location>
        <begin position="338"/>
        <end position="427"/>
    </location>
</feature>
<evidence type="ECO:0000256" key="1">
    <source>
        <dbReference type="SAM" id="Coils"/>
    </source>
</evidence>
<dbReference type="PANTHER" id="PTHR37027:SF2">
    <property type="entry name" value="CHROMOSOME UNDETERMINED SCAFFOLD_148, WHOLE GENOME SHOTGUN SEQUENCE"/>
    <property type="match status" value="1"/>
</dbReference>
<feature type="transmembrane region" description="Helical" evidence="2">
    <location>
        <begin position="188"/>
        <end position="204"/>
    </location>
</feature>
<feature type="transmembrane region" description="Helical" evidence="2">
    <location>
        <begin position="234"/>
        <end position="257"/>
    </location>
</feature>
<feature type="transmembrane region" description="Helical" evidence="2">
    <location>
        <begin position="6"/>
        <end position="28"/>
    </location>
</feature>
<dbReference type="Proteomes" id="UP000688137">
    <property type="component" value="Unassembled WGS sequence"/>
</dbReference>
<dbReference type="PANTHER" id="PTHR37027">
    <property type="entry name" value="KDE4"/>
    <property type="match status" value="1"/>
</dbReference>
<evidence type="ECO:0008006" key="5">
    <source>
        <dbReference type="Google" id="ProtNLM"/>
    </source>
</evidence>
<keyword evidence="2" id="KW-0472">Membrane</keyword>
<gene>
    <name evidence="3" type="ORF">PPRIM_AZ9-3.1.T0500089</name>
</gene>
<reference evidence="3" key="1">
    <citation type="submission" date="2021-01" db="EMBL/GenBank/DDBJ databases">
        <authorList>
            <consortium name="Genoscope - CEA"/>
            <person name="William W."/>
        </authorList>
    </citation>
    <scope>NUCLEOTIDE SEQUENCE</scope>
</reference>
<feature type="transmembrane region" description="Helical" evidence="2">
    <location>
        <begin position="156"/>
        <end position="176"/>
    </location>
</feature>
<sequence length="554" mass="66407">MKEEDFQLLLISLYLLVKFMHFIGILYLENFNQENWRLMMCLSSTTLLIQRVQILLKKQFIKIKIIQEQQVSYLRLYNQKYHQIYLKDQNMDIFQLKREQQQKNGQLMFFIFKKWNTDRIIQQKQQKYNDQIMNDMMYYGQLLILPFILGSKQKTFVDYLATVLGEIPSIILSLLIVEIPFLGRKNTIAISFFCATIMHVWSYYSSWSYFFFLLNVGLCFILFLLKYFIHLIELWDLVVVLQLEGCVLPFLLIFQYHYLSKKFIYPFWHLLQVLLFLHYLHSHYLMIQLVNHQILESSDGVVESNKEDEIKEIMMVLIEKKIRTEIKFIFIYYQMDPNAQINERYTKLQEKLGALQFEVDNTKDAKIDEIYDRINKAQSELKDIINNYSEQLVLNYVKNRDNCQVNSKILQNNLKNVQELLQQIGQEIKVRNQQVNIINTTLQNDLPQLWQYNVQENQERVQEDQYIVKKASQEISKLFEQANQGKQQREDAEVGIFTMLKEVVIRVKSELEEERQLRMDGHEALLSILEEAYEKMEETHAKVQQQKAALQESK</sequence>
<evidence type="ECO:0000256" key="2">
    <source>
        <dbReference type="SAM" id="Phobius"/>
    </source>
</evidence>
<dbReference type="InterPro" id="IPR038835">
    <property type="entry name" value="Giardin_beta-like"/>
</dbReference>